<protein>
    <submittedName>
        <fullName evidence="2">Uncharacterized protein</fullName>
    </submittedName>
</protein>
<accession>A0A077WFY7</accession>
<dbReference type="OrthoDB" id="2443710at2759"/>
<reference evidence="2" key="1">
    <citation type="journal article" date="2014" name="Genome Announc.">
        <title>De novo whole-genome sequence and genome annotation of Lichtheimia ramosa.</title>
        <authorList>
            <person name="Linde J."/>
            <person name="Schwartze V."/>
            <person name="Binder U."/>
            <person name="Lass-Florl C."/>
            <person name="Voigt K."/>
            <person name="Horn F."/>
        </authorList>
    </citation>
    <scope>NUCLEOTIDE SEQUENCE</scope>
    <source>
        <strain evidence="2">JMRC FSU:6197</strain>
    </source>
</reference>
<keyword evidence="1" id="KW-0732">Signal</keyword>
<proteinExistence type="predicted"/>
<name>A0A077WFY7_9FUNG</name>
<evidence type="ECO:0000256" key="1">
    <source>
        <dbReference type="SAM" id="SignalP"/>
    </source>
</evidence>
<feature type="signal peptide" evidence="1">
    <location>
        <begin position="1"/>
        <end position="23"/>
    </location>
</feature>
<dbReference type="AlphaFoldDB" id="A0A077WFY7"/>
<evidence type="ECO:0000313" key="2">
    <source>
        <dbReference type="EMBL" id="CDS06521.1"/>
    </source>
</evidence>
<organism evidence="2">
    <name type="scientific">Lichtheimia ramosa</name>
    <dbReference type="NCBI Taxonomy" id="688394"/>
    <lineage>
        <taxon>Eukaryota</taxon>
        <taxon>Fungi</taxon>
        <taxon>Fungi incertae sedis</taxon>
        <taxon>Mucoromycota</taxon>
        <taxon>Mucoromycotina</taxon>
        <taxon>Mucoromycetes</taxon>
        <taxon>Mucorales</taxon>
        <taxon>Lichtheimiaceae</taxon>
        <taxon>Lichtheimia</taxon>
    </lineage>
</organism>
<gene>
    <name evidence="2" type="ORF">LRAMOSA09049</name>
</gene>
<sequence>MLPRIALIFFAVLALLTANTIYAAPSSGKSDIDAVDYAQDPDVTKRDVQGTCPKPSEALKAFWDDVTYTKEDYGCLRGYCWSRCAGGARIFGAKARDAIYEWCWTTKGRSQDRGYVGCSKKEDCCQTWSCAGACAAF</sequence>
<dbReference type="EMBL" id="LK023320">
    <property type="protein sequence ID" value="CDS06521.1"/>
    <property type="molecule type" value="Genomic_DNA"/>
</dbReference>
<feature type="chain" id="PRO_5001726135" evidence="1">
    <location>
        <begin position="24"/>
        <end position="137"/>
    </location>
</feature>